<name>A0A1B4FU01_9BURK</name>
<keyword evidence="2" id="KW-0732">Signal</keyword>
<dbReference type="InterPro" id="IPR007372">
    <property type="entry name" value="Lipid/polyisoprenoid-bd_YceI"/>
</dbReference>
<dbReference type="RefSeq" id="WP_066496481.1">
    <property type="nucleotide sequence ID" value="NZ_CP013388.1"/>
</dbReference>
<dbReference type="EMBL" id="CP013388">
    <property type="protein sequence ID" value="AOJ07111.1"/>
    <property type="molecule type" value="Genomic_DNA"/>
</dbReference>
<dbReference type="AlphaFoldDB" id="A0A1B4FU01"/>
<dbReference type="PANTHER" id="PTHR34406">
    <property type="entry name" value="PROTEIN YCEI"/>
    <property type="match status" value="1"/>
</dbReference>
<dbReference type="InterPro" id="IPR036761">
    <property type="entry name" value="TTHA0802/YceI-like_sf"/>
</dbReference>
<feature type="domain" description="Lipid/polyisoprenoid-binding YceI-like" evidence="3">
    <location>
        <begin position="52"/>
        <end position="241"/>
    </location>
</feature>
<protein>
    <recommendedName>
        <fullName evidence="3">Lipid/polyisoprenoid-binding YceI-like domain-containing protein</fullName>
    </recommendedName>
</protein>
<dbReference type="SMART" id="SM00867">
    <property type="entry name" value="YceI"/>
    <property type="match status" value="1"/>
</dbReference>
<evidence type="ECO:0000259" key="3">
    <source>
        <dbReference type="SMART" id="SM00867"/>
    </source>
</evidence>
<accession>A0A1B4FU01</accession>
<dbReference type="Pfam" id="PF04264">
    <property type="entry name" value="YceI"/>
    <property type="match status" value="1"/>
</dbReference>
<evidence type="ECO:0000313" key="4">
    <source>
        <dbReference type="EMBL" id="AOJ07111.1"/>
    </source>
</evidence>
<dbReference type="Proteomes" id="UP000067711">
    <property type="component" value="Chromosome 2"/>
</dbReference>
<dbReference type="PANTHER" id="PTHR34406:SF1">
    <property type="entry name" value="PROTEIN YCEI"/>
    <property type="match status" value="1"/>
</dbReference>
<proteinExistence type="predicted"/>
<feature type="region of interest" description="Disordered" evidence="1">
    <location>
        <begin position="172"/>
        <end position="200"/>
    </location>
</feature>
<evidence type="ECO:0000256" key="2">
    <source>
        <dbReference type="SAM" id="SignalP"/>
    </source>
</evidence>
<dbReference type="Gene3D" id="2.40.128.110">
    <property type="entry name" value="Lipid/polyisoprenoid-binding, YceI-like"/>
    <property type="match status" value="1"/>
</dbReference>
<reference evidence="4 5" key="1">
    <citation type="submission" date="2015-12" db="EMBL/GenBank/DDBJ databases">
        <title>Diversity of Burkholderia near neighbor genomes.</title>
        <authorList>
            <person name="Sahl J."/>
            <person name="Wagner D."/>
            <person name="Keim P."/>
        </authorList>
    </citation>
    <scope>NUCLEOTIDE SEQUENCE [LARGE SCALE GENOMIC DNA]</scope>
    <source>
        <strain evidence="4 5">BDU8</strain>
    </source>
</reference>
<evidence type="ECO:0000313" key="5">
    <source>
        <dbReference type="Proteomes" id="UP000067711"/>
    </source>
</evidence>
<organism evidence="4 5">
    <name type="scientific">Burkholderia mayonis</name>
    <dbReference type="NCBI Taxonomy" id="1385591"/>
    <lineage>
        <taxon>Bacteria</taxon>
        <taxon>Pseudomonadati</taxon>
        <taxon>Pseudomonadota</taxon>
        <taxon>Betaproteobacteria</taxon>
        <taxon>Burkholderiales</taxon>
        <taxon>Burkholderiaceae</taxon>
        <taxon>Burkholderia</taxon>
        <taxon>pseudomallei group</taxon>
    </lineage>
</organism>
<dbReference type="SUPFAM" id="SSF101874">
    <property type="entry name" value="YceI-like"/>
    <property type="match status" value="2"/>
</dbReference>
<feature type="chain" id="PRO_5015346159" description="Lipid/polyisoprenoid-binding YceI-like domain-containing protein" evidence="2">
    <location>
        <begin position="29"/>
        <end position="247"/>
    </location>
</feature>
<gene>
    <name evidence="4" type="ORF">WS71_07140</name>
</gene>
<evidence type="ECO:0000256" key="1">
    <source>
        <dbReference type="SAM" id="MobiDB-lite"/>
    </source>
</evidence>
<feature type="signal peptide" evidence="2">
    <location>
        <begin position="1"/>
        <end position="28"/>
    </location>
</feature>
<sequence>MSAAGTCGKAVATLACVVCAWLAPGVGAGGAVGAVDAEPAIALDASLQAAPRYRLDPRRSGVTFRVDNFWHAHLTMRFTRMRAELAGVDDDLVASRVDVTIDAASLGANVPLVAALVKGSSMLDVARYPEIRFVGTRFVRTGAATGLLTGDLTIRAMTRPITLAVTFDAGPPDADSHDAVRSDAAQHNANPRESIPRDASSATRTLAFVADGHFSRTSFGLSRWLPTVGDDVRMRIQAEFVRERTVP</sequence>